<evidence type="ECO:0000259" key="3">
    <source>
        <dbReference type="Pfam" id="PF25458"/>
    </source>
</evidence>
<dbReference type="SUPFAM" id="SSF48371">
    <property type="entry name" value="ARM repeat"/>
    <property type="match status" value="2"/>
</dbReference>
<name>A0AAN8WBE3_9MAGN</name>
<dbReference type="InterPro" id="IPR057412">
    <property type="entry name" value="INTS4_C"/>
</dbReference>
<feature type="domain" description="Integrator complex subunit 4/Protein SIEL C-terminal Ig-like" evidence="3">
    <location>
        <begin position="846"/>
        <end position="966"/>
    </location>
</feature>
<dbReference type="EMBL" id="JBAMMX010000003">
    <property type="protein sequence ID" value="KAK6943423.1"/>
    <property type="molecule type" value="Genomic_DNA"/>
</dbReference>
<evidence type="ECO:0000313" key="4">
    <source>
        <dbReference type="EMBL" id="KAK6943423.1"/>
    </source>
</evidence>
<evidence type="ECO:0000313" key="5">
    <source>
        <dbReference type="Proteomes" id="UP001370490"/>
    </source>
</evidence>
<keyword evidence="5" id="KW-1185">Reference proteome</keyword>
<protein>
    <recommendedName>
        <fullName evidence="3">Integrator complex subunit 4/Protein SIEL C-terminal Ig-like domain-containing protein</fullName>
    </recommendedName>
</protein>
<dbReference type="PANTHER" id="PTHR20938:SF0">
    <property type="entry name" value="INTEGRATOR COMPLEX SUBUNIT 4"/>
    <property type="match status" value="1"/>
</dbReference>
<organism evidence="4 5">
    <name type="scientific">Dillenia turbinata</name>
    <dbReference type="NCBI Taxonomy" id="194707"/>
    <lineage>
        <taxon>Eukaryota</taxon>
        <taxon>Viridiplantae</taxon>
        <taxon>Streptophyta</taxon>
        <taxon>Embryophyta</taxon>
        <taxon>Tracheophyta</taxon>
        <taxon>Spermatophyta</taxon>
        <taxon>Magnoliopsida</taxon>
        <taxon>eudicotyledons</taxon>
        <taxon>Gunneridae</taxon>
        <taxon>Pentapetalae</taxon>
        <taxon>Dilleniales</taxon>
        <taxon>Dilleniaceae</taxon>
        <taxon>Dillenia</taxon>
    </lineage>
</organism>
<dbReference type="PANTHER" id="PTHR20938">
    <property type="entry name" value="INTEGRATOR COMPLEX SUBUNIT 4"/>
    <property type="match status" value="1"/>
</dbReference>
<dbReference type="Proteomes" id="UP001370490">
    <property type="component" value="Unassembled WGS sequence"/>
</dbReference>
<evidence type="ECO:0000256" key="1">
    <source>
        <dbReference type="ARBA" id="ARBA00004123"/>
    </source>
</evidence>
<dbReference type="GO" id="GO:0010496">
    <property type="term" value="P:intercellular transport"/>
    <property type="evidence" value="ECO:0007669"/>
    <property type="project" value="TreeGrafter"/>
</dbReference>
<dbReference type="GO" id="GO:0005768">
    <property type="term" value="C:endosome"/>
    <property type="evidence" value="ECO:0007669"/>
    <property type="project" value="TreeGrafter"/>
</dbReference>
<dbReference type="InterPro" id="IPR011989">
    <property type="entry name" value="ARM-like"/>
</dbReference>
<dbReference type="InterPro" id="IPR016024">
    <property type="entry name" value="ARM-type_fold"/>
</dbReference>
<sequence>MATPSQTLNRKAFSPMEPDLEQQIWGKCLLELTNSPNLDCKSPYFQTLASTRTLIVNPSTSDSMICLIFETLILSFRQNRNSPRLRHVIKLLSDLAFHHPSLSSQIFEAIRSLAFESVEDTRLVADCLSAIVNISEFCEIDGDFVVSLCFRESVSVRKWILSNAEKFQIRPYLMVTILLGFTKDPYPLVRKVALEGLVKMKDSVTVDDNGRGTIEGCFRRAVELLSDMEDFVRMSAVSVVSELGQVLVESTDDTTRRDFSDAVFLQLSSMVRDMAMEVRVVAFNSLGLSKIVSEDILLQTLSKKVLEIKRDDNSHEFIAKHIKKLSSSAAGAFIHGVEDEFYEVRQSACRALGMLSVLSVHFAGKAIDLLMDVLNDDSIVVRSQALESLYCLVSCDCLKVEETHMHMFLATLLDNSTSIRSATRKVLKFIKLHDKSMFESCVEGLLENLERYPQDEADVLSALFNVGRSHGTFAISLIEAFFEELEPSSRGKLDFDSTRVAALLMLAISSPFSHEPCVSAIPPRLFSYAVTLLGRLSCALTDVMDQDTLLAFLCHCSRSRVCSVSMFQTNEKEQLLLISEEATQISSSGENGLSGMPDIKRSKMELQKMQHPRQVAIPASTTSCSTSIRGREVVSNTLKLILENIKDFWPLMHSGHVAEVLKTLRVYKEELAMLISDFPGCNGELRFVLQYLRVVKLLAKSWKHFLSVRKVQSCAKGELGILLKKLDGSVIELRYRFIGLNKEEELHVLELVLVTDLLKLCSANLCSLQSVKKLSTTLKLVQSIYRGESIQPSHFVLELEKLFGERSSPVDDVSYNNSLFKKLLGYFSFKQFALSGRLEHIKAELSVPGNDPESPLPFISGLPVSIKLDMTLYNISKEKRLWLSMFSDEVSNQFLFLDLNNVEFCDEVAKISYIAPFYRTPKVDSFVLSVCIGMECSYREVESVRGFGGPKRELAFLCQETKIYLQMAKHGPYEIHF</sequence>
<comment type="caution">
    <text evidence="4">The sequence shown here is derived from an EMBL/GenBank/DDBJ whole genome shotgun (WGS) entry which is preliminary data.</text>
</comment>
<gene>
    <name evidence="4" type="ORF">RJ641_024525</name>
</gene>
<dbReference type="Pfam" id="PF25458">
    <property type="entry name" value="INTS4_C"/>
    <property type="match status" value="1"/>
</dbReference>
<accession>A0AAN8WBE3</accession>
<comment type="subcellular location">
    <subcellularLocation>
        <location evidence="1">Nucleus</location>
    </subcellularLocation>
</comment>
<dbReference type="GO" id="GO:0005634">
    <property type="term" value="C:nucleus"/>
    <property type="evidence" value="ECO:0007669"/>
    <property type="project" value="UniProtKB-SubCell"/>
</dbReference>
<dbReference type="Gene3D" id="1.25.10.10">
    <property type="entry name" value="Leucine-rich Repeat Variant"/>
    <property type="match status" value="2"/>
</dbReference>
<evidence type="ECO:0000256" key="2">
    <source>
        <dbReference type="ARBA" id="ARBA00023242"/>
    </source>
</evidence>
<reference evidence="4 5" key="1">
    <citation type="submission" date="2023-12" db="EMBL/GenBank/DDBJ databases">
        <title>A high-quality genome assembly for Dillenia turbinata (Dilleniales).</title>
        <authorList>
            <person name="Chanderbali A."/>
        </authorList>
    </citation>
    <scope>NUCLEOTIDE SEQUENCE [LARGE SCALE GENOMIC DNA]</scope>
    <source>
        <strain evidence="4">LSX21</strain>
        <tissue evidence="4">Leaf</tissue>
    </source>
</reference>
<dbReference type="AlphaFoldDB" id="A0AAN8WBE3"/>
<proteinExistence type="predicted"/>
<keyword evidence="2" id="KW-0539">Nucleus</keyword>